<protein>
    <submittedName>
        <fullName evidence="1">Uncharacterized protein</fullName>
    </submittedName>
</protein>
<name>A0ABQ2CZK3_9DEIO</name>
<accession>A0ABQ2CZK3</accession>
<reference evidence="2" key="1">
    <citation type="journal article" date="2019" name="Int. J. Syst. Evol. Microbiol.">
        <title>The Global Catalogue of Microorganisms (GCM) 10K type strain sequencing project: providing services to taxonomists for standard genome sequencing and annotation.</title>
        <authorList>
            <consortium name="The Broad Institute Genomics Platform"/>
            <consortium name="The Broad Institute Genome Sequencing Center for Infectious Disease"/>
            <person name="Wu L."/>
            <person name="Ma J."/>
        </authorList>
    </citation>
    <scope>NUCLEOTIDE SEQUENCE [LARGE SCALE GENOMIC DNA]</scope>
    <source>
        <strain evidence="2">JCM 14370</strain>
    </source>
</reference>
<comment type="caution">
    <text evidence="1">The sequence shown here is derived from an EMBL/GenBank/DDBJ whole genome shotgun (WGS) entry which is preliminary data.</text>
</comment>
<dbReference type="RefSeq" id="WP_189001797.1">
    <property type="nucleotide sequence ID" value="NZ_BMOD01000003.1"/>
</dbReference>
<keyword evidence="2" id="KW-1185">Reference proteome</keyword>
<organism evidence="1 2">
    <name type="scientific">Deinococcus roseus</name>
    <dbReference type="NCBI Taxonomy" id="392414"/>
    <lineage>
        <taxon>Bacteria</taxon>
        <taxon>Thermotogati</taxon>
        <taxon>Deinococcota</taxon>
        <taxon>Deinococci</taxon>
        <taxon>Deinococcales</taxon>
        <taxon>Deinococcaceae</taxon>
        <taxon>Deinococcus</taxon>
    </lineage>
</organism>
<proteinExistence type="predicted"/>
<sequence>MPEVTPHATPQTSGASRFLQLGTEERVPERPFTDPTHNQQDLLLLHEMRDQLLGTLRSGRKQQEILEQGRGYHGIHIFDAVSLSEQPALAFVGFRSILRPDSPADVREELTRIDAHLVEDLRNDPEPAIFAYSSRQLDSLNWLNLVVLKDLSHMGYWQHSQHHQRASQHLSPHYYQGIRLHNGVLDTGIQGTLRLTSTKYYDFSAGRPWLALRSAF</sequence>
<dbReference type="EMBL" id="BMOD01000003">
    <property type="protein sequence ID" value="GGJ29242.1"/>
    <property type="molecule type" value="Genomic_DNA"/>
</dbReference>
<evidence type="ECO:0000313" key="1">
    <source>
        <dbReference type="EMBL" id="GGJ29242.1"/>
    </source>
</evidence>
<gene>
    <name evidence="1" type="ORF">GCM10008938_14200</name>
</gene>
<dbReference type="Proteomes" id="UP000632222">
    <property type="component" value="Unassembled WGS sequence"/>
</dbReference>
<evidence type="ECO:0000313" key="2">
    <source>
        <dbReference type="Proteomes" id="UP000632222"/>
    </source>
</evidence>